<dbReference type="InterPro" id="IPR036249">
    <property type="entry name" value="Thioredoxin-like_sf"/>
</dbReference>
<dbReference type="PANTHER" id="PTHR46679">
    <property type="match status" value="1"/>
</dbReference>
<keyword evidence="4" id="KW-1015">Disulfide bond</keyword>
<dbReference type="InParanoid" id="A0A672QDR9"/>
<dbReference type="PRINTS" id="PR00160">
    <property type="entry name" value="GLUTAREDOXIN"/>
</dbReference>
<reference evidence="8" key="1">
    <citation type="submission" date="2025-08" db="UniProtKB">
        <authorList>
            <consortium name="Ensembl"/>
        </authorList>
    </citation>
    <scope>IDENTIFICATION</scope>
</reference>
<keyword evidence="2" id="KW-0813">Transport</keyword>
<dbReference type="Proteomes" id="UP000472262">
    <property type="component" value="Unassembled WGS sequence"/>
</dbReference>
<evidence type="ECO:0000256" key="6">
    <source>
        <dbReference type="SAM" id="Phobius"/>
    </source>
</evidence>
<keyword evidence="6" id="KW-0472">Membrane</keyword>
<accession>A0A672QDR9</accession>
<evidence type="ECO:0000259" key="7">
    <source>
        <dbReference type="Pfam" id="PF00462"/>
    </source>
</evidence>
<protein>
    <submittedName>
        <fullName evidence="8">Glutaredoxin-2, mitochondrial-like</fullName>
    </submittedName>
</protein>
<keyword evidence="6" id="KW-1133">Transmembrane helix</keyword>
<dbReference type="CDD" id="cd03419">
    <property type="entry name" value="GRX_GRXh_1_2_like"/>
    <property type="match status" value="1"/>
</dbReference>
<dbReference type="PANTHER" id="PTHR46679:SF1">
    <property type="entry name" value="GLUTAREDOXIN-2, MITOCHONDRIAL"/>
    <property type="match status" value="1"/>
</dbReference>
<sequence>QHGGCNTSGFHSYYIEHTFLVNSNVVPTQTVCNFRCIHIYIYIYIYHNIFGQFAQPYKKQAKQLPQLVQPLCISYAFNTCFYLLTWIFFIQDVVSSNCVVIFSKITCPSCKMAKNVFNEIGAAHKVVELDDSRRLHETLAQMTGARTVPRVFINGQCIGGGTDTKQLHQQGKLLPLIEQYRPCCLSTSLEGSGSAQ</sequence>
<dbReference type="AlphaFoldDB" id="A0A672QDR9"/>
<dbReference type="InterPro" id="IPR002109">
    <property type="entry name" value="Glutaredoxin"/>
</dbReference>
<dbReference type="Ensembl" id="ENSSGRT00000078744.1">
    <property type="protein sequence ID" value="ENSSGRP00000073964.1"/>
    <property type="gene ID" value="ENSSGRG00000037594.1"/>
</dbReference>
<dbReference type="PROSITE" id="PS51354">
    <property type="entry name" value="GLUTAREDOXIN_2"/>
    <property type="match status" value="1"/>
</dbReference>
<feature type="domain" description="Glutaredoxin" evidence="7">
    <location>
        <begin position="99"/>
        <end position="158"/>
    </location>
</feature>
<dbReference type="SUPFAM" id="SSF52833">
    <property type="entry name" value="Thioredoxin-like"/>
    <property type="match status" value="1"/>
</dbReference>
<evidence type="ECO:0000256" key="1">
    <source>
        <dbReference type="ARBA" id="ARBA00007787"/>
    </source>
</evidence>
<dbReference type="Pfam" id="PF00462">
    <property type="entry name" value="Glutaredoxin"/>
    <property type="match status" value="1"/>
</dbReference>
<dbReference type="InterPro" id="IPR014025">
    <property type="entry name" value="Glutaredoxin_subgr"/>
</dbReference>
<evidence type="ECO:0000256" key="3">
    <source>
        <dbReference type="ARBA" id="ARBA00022982"/>
    </source>
</evidence>
<evidence type="ECO:0000256" key="5">
    <source>
        <dbReference type="ARBA" id="ARBA00023284"/>
    </source>
</evidence>
<feature type="transmembrane region" description="Helical" evidence="6">
    <location>
        <begin position="67"/>
        <end position="89"/>
    </location>
</feature>
<comment type="similarity">
    <text evidence="1">Belongs to the glutaredoxin family.</text>
</comment>
<reference evidence="8" key="2">
    <citation type="submission" date="2025-09" db="UniProtKB">
        <authorList>
            <consortium name="Ensembl"/>
        </authorList>
    </citation>
    <scope>IDENTIFICATION</scope>
</reference>
<keyword evidence="9" id="KW-1185">Reference proteome</keyword>
<evidence type="ECO:0000256" key="2">
    <source>
        <dbReference type="ARBA" id="ARBA00022448"/>
    </source>
</evidence>
<evidence type="ECO:0000313" key="9">
    <source>
        <dbReference type="Proteomes" id="UP000472262"/>
    </source>
</evidence>
<keyword evidence="6" id="KW-0812">Transmembrane</keyword>
<evidence type="ECO:0000313" key="8">
    <source>
        <dbReference type="Ensembl" id="ENSSGRP00000073964.1"/>
    </source>
</evidence>
<dbReference type="GO" id="GO:0005739">
    <property type="term" value="C:mitochondrion"/>
    <property type="evidence" value="ECO:0007669"/>
    <property type="project" value="TreeGrafter"/>
</dbReference>
<keyword evidence="5" id="KW-0676">Redox-active center</keyword>
<dbReference type="Gene3D" id="3.40.30.10">
    <property type="entry name" value="Glutaredoxin"/>
    <property type="match status" value="1"/>
</dbReference>
<organism evidence="8 9">
    <name type="scientific">Sinocyclocheilus grahami</name>
    <name type="common">Dianchi golden-line fish</name>
    <name type="synonym">Barbus grahami</name>
    <dbReference type="NCBI Taxonomy" id="75366"/>
    <lineage>
        <taxon>Eukaryota</taxon>
        <taxon>Metazoa</taxon>
        <taxon>Chordata</taxon>
        <taxon>Craniata</taxon>
        <taxon>Vertebrata</taxon>
        <taxon>Euteleostomi</taxon>
        <taxon>Actinopterygii</taxon>
        <taxon>Neopterygii</taxon>
        <taxon>Teleostei</taxon>
        <taxon>Ostariophysi</taxon>
        <taxon>Cypriniformes</taxon>
        <taxon>Cyprinidae</taxon>
        <taxon>Cyprininae</taxon>
        <taxon>Sinocyclocheilus</taxon>
    </lineage>
</organism>
<dbReference type="GO" id="GO:0015035">
    <property type="term" value="F:protein-disulfide reductase activity"/>
    <property type="evidence" value="ECO:0007669"/>
    <property type="project" value="TreeGrafter"/>
</dbReference>
<evidence type="ECO:0000256" key="4">
    <source>
        <dbReference type="ARBA" id="ARBA00023157"/>
    </source>
</evidence>
<keyword evidence="3" id="KW-0249">Electron transport</keyword>
<gene>
    <name evidence="8" type="primary">glrx2</name>
</gene>
<name>A0A672QDR9_SINGR</name>
<proteinExistence type="inferred from homology"/>